<dbReference type="Gene3D" id="3.30.70.2450">
    <property type="match status" value="1"/>
</dbReference>
<feature type="region of interest" description="Disordered" evidence="5">
    <location>
        <begin position="133"/>
        <end position="153"/>
    </location>
</feature>
<dbReference type="OrthoDB" id="8670884at2"/>
<dbReference type="Gene3D" id="3.50.50.60">
    <property type="entry name" value="FAD/NAD(P)-binding domain"/>
    <property type="match status" value="1"/>
</dbReference>
<sequence length="569" mass="60766">MDAFDTDVLVVGAGPTGLTLACELRRRGVDCRVVERATGFHHRSRGKGLQPRSLEVLDDLGVAEAVLARGRRGSHLRLYVGGRLTAEVRVPARPPAPGVPYPDLLIVPQWATEEVLRERLRSLGGGVELGRELSTLEQDDDGGTATVTASDGAGPTERVRARFVVACDGGHSAVRDLVGLRMAGTGKPQHFVLGDVRIDGLEPGVSHAWFDGTDHLAADPLSGEGVWQVQASVRPAADGTVEPASLELFQRLFDERGLPGVRLHDATWLSDYAPRVALVERYRVGRVLLAGDAAHVHSPAGGQGMNTGIQDAYNLGWKLALVLAGRAGDRLLDTYEEERLPVARSVLRGSDVGHSAVFSPSPVARVLRERVLAPLLQVGAVQRAVLDRAAELGVGYRTSSLAREDRAPLHRSRDVGLPGWLRFRRGPHAGDRAPDARGRRADGLPLRLFDTFRGPHWSLLLFPGTPADPAECTRLAGTARQAGAAVDGEVRPCLVLPPGAPAADPEDVPAFHDVDGEAHRLYGAQAGALVLVRPDGYVGHRAQPAAERGLLEYLAAVYDGAAVRVPAPR</sequence>
<protein>
    <submittedName>
        <fullName evidence="7">2-polyprenyl-6-methoxyphenol hydroxylase</fullName>
    </submittedName>
</protein>
<dbReference type="STRING" id="1523247.SAMN05660464_0872"/>
<keyword evidence="3" id="KW-0285">Flavoprotein</keyword>
<evidence type="ECO:0000313" key="7">
    <source>
        <dbReference type="EMBL" id="SFO73975.1"/>
    </source>
</evidence>
<organism evidence="7 8">
    <name type="scientific">Geodermatophilus dictyosporus</name>
    <dbReference type="NCBI Taxonomy" id="1523247"/>
    <lineage>
        <taxon>Bacteria</taxon>
        <taxon>Bacillati</taxon>
        <taxon>Actinomycetota</taxon>
        <taxon>Actinomycetes</taxon>
        <taxon>Geodermatophilales</taxon>
        <taxon>Geodermatophilaceae</taxon>
        <taxon>Geodermatophilus</taxon>
    </lineage>
</organism>
<evidence type="ECO:0000256" key="3">
    <source>
        <dbReference type="ARBA" id="ARBA00022630"/>
    </source>
</evidence>
<dbReference type="GO" id="GO:0071949">
    <property type="term" value="F:FAD binding"/>
    <property type="evidence" value="ECO:0007669"/>
    <property type="project" value="InterPro"/>
</dbReference>
<dbReference type="NCBIfam" id="NF004832">
    <property type="entry name" value="PRK06184.1"/>
    <property type="match status" value="1"/>
</dbReference>
<evidence type="ECO:0000259" key="6">
    <source>
        <dbReference type="Pfam" id="PF01494"/>
    </source>
</evidence>
<comment type="cofactor">
    <cofactor evidence="1">
        <name>FAD</name>
        <dbReference type="ChEBI" id="CHEBI:57692"/>
    </cofactor>
</comment>
<evidence type="ECO:0000256" key="4">
    <source>
        <dbReference type="ARBA" id="ARBA00022827"/>
    </source>
</evidence>
<proteinExistence type="inferred from homology"/>
<feature type="domain" description="FAD-binding" evidence="6">
    <location>
        <begin position="5"/>
        <end position="349"/>
    </location>
</feature>
<evidence type="ECO:0000256" key="2">
    <source>
        <dbReference type="ARBA" id="ARBA00007801"/>
    </source>
</evidence>
<dbReference type="PANTHER" id="PTHR43004">
    <property type="entry name" value="TRK SYSTEM POTASSIUM UPTAKE PROTEIN"/>
    <property type="match status" value="1"/>
</dbReference>
<dbReference type="SUPFAM" id="SSF51905">
    <property type="entry name" value="FAD/NAD(P)-binding domain"/>
    <property type="match status" value="1"/>
</dbReference>
<dbReference type="SUPFAM" id="SSF52833">
    <property type="entry name" value="Thioredoxin-like"/>
    <property type="match status" value="1"/>
</dbReference>
<keyword evidence="4" id="KW-0274">FAD</keyword>
<dbReference type="Pfam" id="PF01494">
    <property type="entry name" value="FAD_binding_3"/>
    <property type="match status" value="1"/>
</dbReference>
<evidence type="ECO:0000313" key="8">
    <source>
        <dbReference type="Proteomes" id="UP000198857"/>
    </source>
</evidence>
<dbReference type="Gene3D" id="3.40.30.120">
    <property type="match status" value="1"/>
</dbReference>
<accession>A0A1I5JMK2</accession>
<dbReference type="InterPro" id="IPR036188">
    <property type="entry name" value="FAD/NAD-bd_sf"/>
</dbReference>
<dbReference type="PANTHER" id="PTHR43004:SF19">
    <property type="entry name" value="BINDING MONOOXYGENASE, PUTATIVE (JCVI)-RELATED"/>
    <property type="match status" value="1"/>
</dbReference>
<evidence type="ECO:0000256" key="1">
    <source>
        <dbReference type="ARBA" id="ARBA00001974"/>
    </source>
</evidence>
<dbReference type="EMBL" id="FOWQ01000001">
    <property type="protein sequence ID" value="SFO73975.1"/>
    <property type="molecule type" value="Genomic_DNA"/>
</dbReference>
<dbReference type="InterPro" id="IPR036249">
    <property type="entry name" value="Thioredoxin-like_sf"/>
</dbReference>
<dbReference type="InterPro" id="IPR050641">
    <property type="entry name" value="RIFMO-like"/>
</dbReference>
<dbReference type="AlphaFoldDB" id="A0A1I5JMK2"/>
<dbReference type="RefSeq" id="WP_091107101.1">
    <property type="nucleotide sequence ID" value="NZ_FOWQ01000001.1"/>
</dbReference>
<dbReference type="PRINTS" id="PR00420">
    <property type="entry name" value="RNGMNOXGNASE"/>
</dbReference>
<dbReference type="InterPro" id="IPR002938">
    <property type="entry name" value="FAD-bd"/>
</dbReference>
<keyword evidence="8" id="KW-1185">Reference proteome</keyword>
<reference evidence="8" key="1">
    <citation type="submission" date="2016-10" db="EMBL/GenBank/DDBJ databases">
        <authorList>
            <person name="Varghese N."/>
            <person name="Submissions S."/>
        </authorList>
    </citation>
    <scope>NUCLEOTIDE SEQUENCE [LARGE SCALE GENOMIC DNA]</scope>
    <source>
        <strain evidence="8">DSM 44208</strain>
    </source>
</reference>
<gene>
    <name evidence="7" type="ORF">SAMN05660464_0872</name>
</gene>
<comment type="similarity">
    <text evidence="2">Belongs to the PheA/TfdB FAD monooxygenase family.</text>
</comment>
<name>A0A1I5JMK2_9ACTN</name>
<evidence type="ECO:0000256" key="5">
    <source>
        <dbReference type="SAM" id="MobiDB-lite"/>
    </source>
</evidence>
<dbReference type="GO" id="GO:0016709">
    <property type="term" value="F:oxidoreductase activity, acting on paired donors, with incorporation or reduction of molecular oxygen, NAD(P)H as one donor, and incorporation of one atom of oxygen"/>
    <property type="evidence" value="ECO:0007669"/>
    <property type="project" value="UniProtKB-ARBA"/>
</dbReference>
<dbReference type="Proteomes" id="UP000198857">
    <property type="component" value="Unassembled WGS sequence"/>
</dbReference>